<reference evidence="2 3" key="1">
    <citation type="submission" date="2019-10" db="EMBL/GenBank/DDBJ databases">
        <title>Rudanella paleaurantiibacter sp. nov., isolated from sludge.</title>
        <authorList>
            <person name="Xu S.Q."/>
        </authorList>
    </citation>
    <scope>NUCLEOTIDE SEQUENCE [LARGE SCALE GENOMIC DNA]</scope>
    <source>
        <strain evidence="2 3">HX-22-17</strain>
    </source>
</reference>
<dbReference type="EMBL" id="WELI01000005">
    <property type="protein sequence ID" value="KAB7730134.1"/>
    <property type="molecule type" value="Genomic_DNA"/>
</dbReference>
<protein>
    <submittedName>
        <fullName evidence="2">Uncharacterized protein</fullName>
    </submittedName>
</protein>
<sequence length="733" mass="80869">MPFRARPLTSDVADLGQLYRVQFFRRGYSGTVTELTAGREPWIEETEDKLIGVKAKLIRIGVICQTVDLASFYADNDRDLLVVLQAQQNNSFVTISSGWLNPFDATEPYQEAPYAMTLTAACGLGSLQDFPLYRYPSRVAYPEPITAHELLYNCLEWVGYPLPLRSWTGRYEESILVNGTDYPADTVDPLQYVKIDPRRWLRTDGTYESCKTVLDNLCTDFGAVLVQQRGVWCFLSLDARTSPQKWHEYSASIVAIPALVLEPNNYQSGGTGDMRWEPSTSVGIVAPKKTVILNYDYGNPTNLVRNGDFSSQGANWTVNQLPGKTVQFEGDGEADNSFRVRVFGQSSAGELLPAQPGEFEVIASLRQSISMIRGSRPAVSQGRGNGAIYIQSDVHTLKLSGVFVNFFTAGAKVAVSAAMSDGTVYWLQSDGNWRTYIGARSLTLIFVNTWQNNGNTEARPTKGETFDLTSSPVPGTGNYTLRIDLFAAEPIVPSLGNGVRSITYRDIRISLNDGTVIPLKGESWTVRANVGSNDRLRREELSMVLGDQIALSTTSPQALRYGAMLRLNGTPTKRWLLNGRLDRFQKLTGWSLLRWLSPKTRRMTGGVHLTNPAQREPGPLSVYSVADMNPPYAGIPTRWTWDVRMRLNRVTLHELPISLIDETFRGSYETPDGVLVPIVEPADTTQPVPIPPNYTPRGGSGSTTTTTGTTGVGKLLGAVLKKLIGLKATPLPQ</sequence>
<accession>A0A7J5TYE6</accession>
<organism evidence="2 3">
    <name type="scientific">Rudanella paleaurantiibacter</name>
    <dbReference type="NCBI Taxonomy" id="2614655"/>
    <lineage>
        <taxon>Bacteria</taxon>
        <taxon>Pseudomonadati</taxon>
        <taxon>Bacteroidota</taxon>
        <taxon>Cytophagia</taxon>
        <taxon>Cytophagales</taxon>
        <taxon>Cytophagaceae</taxon>
        <taxon>Rudanella</taxon>
    </lineage>
</organism>
<name>A0A7J5TYE6_9BACT</name>
<evidence type="ECO:0000313" key="3">
    <source>
        <dbReference type="Proteomes" id="UP000488299"/>
    </source>
</evidence>
<evidence type="ECO:0000256" key="1">
    <source>
        <dbReference type="SAM" id="MobiDB-lite"/>
    </source>
</evidence>
<evidence type="ECO:0000313" key="2">
    <source>
        <dbReference type="EMBL" id="KAB7730134.1"/>
    </source>
</evidence>
<dbReference type="AlphaFoldDB" id="A0A7J5TYE6"/>
<dbReference type="Proteomes" id="UP000488299">
    <property type="component" value="Unassembled WGS sequence"/>
</dbReference>
<feature type="region of interest" description="Disordered" evidence="1">
    <location>
        <begin position="682"/>
        <end position="709"/>
    </location>
</feature>
<proteinExistence type="predicted"/>
<gene>
    <name evidence="2" type="ORF">F5984_13200</name>
</gene>
<keyword evidence="3" id="KW-1185">Reference proteome</keyword>
<comment type="caution">
    <text evidence="2">The sequence shown here is derived from an EMBL/GenBank/DDBJ whole genome shotgun (WGS) entry which is preliminary data.</text>
</comment>